<name>A0A5U5UBV0_SALER</name>
<protein>
    <submittedName>
        <fullName evidence="1">Uncharacterized protein</fullName>
    </submittedName>
</protein>
<dbReference type="EMBL" id="AAGPUO010000003">
    <property type="protein sequence ID" value="EBQ6857072.1"/>
    <property type="molecule type" value="Genomic_DNA"/>
</dbReference>
<evidence type="ECO:0000313" key="1">
    <source>
        <dbReference type="EMBL" id="EBQ6857072.1"/>
    </source>
</evidence>
<dbReference type="AlphaFoldDB" id="A0A5U5UBV0"/>
<organism evidence="1">
    <name type="scientific">Salmonella enterica</name>
    <name type="common">Salmonella choleraesuis</name>
    <dbReference type="NCBI Taxonomy" id="28901"/>
    <lineage>
        <taxon>Bacteria</taxon>
        <taxon>Pseudomonadati</taxon>
        <taxon>Pseudomonadota</taxon>
        <taxon>Gammaproteobacteria</taxon>
        <taxon>Enterobacterales</taxon>
        <taxon>Enterobacteriaceae</taxon>
        <taxon>Salmonella</taxon>
    </lineage>
</organism>
<reference evidence="1" key="1">
    <citation type="submission" date="2018-07" db="EMBL/GenBank/DDBJ databases">
        <authorList>
            <consortium name="GenomeTrakr network: Whole genome sequencing for foodborne pathogen traceback"/>
        </authorList>
    </citation>
    <scope>NUCLEOTIDE SEQUENCE</scope>
    <source>
        <strain evidence="1">FDA00011140</strain>
    </source>
</reference>
<gene>
    <name evidence="1" type="ORF">BUX03_03245</name>
</gene>
<sequence>MGCAMADKTNLITSGGVVTHMGTNQELAIDSDTLLQMVNEARKECGEKPIRNNDFIARIKDELEGEDYEIFVVQNLNNTTSGKAVMRVSQATRAEIDLIIQQHADYGLIDATKIDQNRIYIGLCYSIDKPVSSKVIEKAMRDNDGHLNRAAHDRRQASVLATNNALTEQENGYLGELEVSAEQRLNATDDRDETAFVDETLAVNTGTKKKK</sequence>
<proteinExistence type="predicted"/>
<comment type="caution">
    <text evidence="1">The sequence shown here is derived from an EMBL/GenBank/DDBJ whole genome shotgun (WGS) entry which is preliminary data.</text>
</comment>
<accession>A0A5U5UBV0</accession>